<feature type="domain" description="Mga helix-turn-helix" evidence="3">
    <location>
        <begin position="81"/>
        <end position="160"/>
    </location>
</feature>
<accession>A0A5B0DQS0</accession>
<comment type="caution">
    <text evidence="4">The sequence shown here is derived from an EMBL/GenBank/DDBJ whole genome shotgun (WGS) entry which is preliminary data.</text>
</comment>
<evidence type="ECO:0000256" key="1">
    <source>
        <dbReference type="ARBA" id="ARBA00023015"/>
    </source>
</evidence>
<gene>
    <name evidence="4" type="ORF">FXF62_01860</name>
</gene>
<protein>
    <recommendedName>
        <fullName evidence="3">Mga helix-turn-helix domain-containing protein</fullName>
    </recommendedName>
</protein>
<dbReference type="EMBL" id="VSJJ01000001">
    <property type="protein sequence ID" value="KAA0967439.1"/>
    <property type="molecule type" value="Genomic_DNA"/>
</dbReference>
<proteinExistence type="predicted"/>
<evidence type="ECO:0000313" key="4">
    <source>
        <dbReference type="EMBL" id="KAA0967439.1"/>
    </source>
</evidence>
<dbReference type="InterPro" id="IPR007737">
    <property type="entry name" value="Mga_HTH"/>
</dbReference>
<evidence type="ECO:0000313" key="5">
    <source>
        <dbReference type="Proteomes" id="UP000323039"/>
    </source>
</evidence>
<organism evidence="4 5">
    <name type="scientific">Streptococcus cristatus</name>
    <dbReference type="NCBI Taxonomy" id="45634"/>
    <lineage>
        <taxon>Bacteria</taxon>
        <taxon>Bacillati</taxon>
        <taxon>Bacillota</taxon>
        <taxon>Bacilli</taxon>
        <taxon>Lactobacillales</taxon>
        <taxon>Streptococcaceae</taxon>
        <taxon>Streptococcus</taxon>
    </lineage>
</organism>
<dbReference type="RefSeq" id="WP_149517435.1">
    <property type="nucleotide sequence ID" value="NZ_VSJJ01000001.1"/>
</dbReference>
<name>A0A5B0DQS0_STRCR</name>
<dbReference type="AlphaFoldDB" id="A0A5B0DQS0"/>
<evidence type="ECO:0000259" key="3">
    <source>
        <dbReference type="Pfam" id="PF05043"/>
    </source>
</evidence>
<evidence type="ECO:0000256" key="2">
    <source>
        <dbReference type="ARBA" id="ARBA00023163"/>
    </source>
</evidence>
<dbReference type="Proteomes" id="UP000323039">
    <property type="component" value="Unassembled WGS sequence"/>
</dbReference>
<reference evidence="4 5" key="1">
    <citation type="submission" date="2019-08" db="EMBL/GenBank/DDBJ databases">
        <title>Genome sequence and analysis of Streptococcus cristatus strain S22 isolated from throat swab of children scarlet fever in Hangzhou, China.</title>
        <authorList>
            <person name="Huang Y."/>
            <person name="Xie L."/>
        </authorList>
    </citation>
    <scope>NUCLEOTIDE SEQUENCE [LARGE SCALE GENOMIC DNA]</scope>
    <source>
        <strain evidence="4 5">S22</strain>
    </source>
</reference>
<dbReference type="InterPro" id="IPR036388">
    <property type="entry name" value="WH-like_DNA-bd_sf"/>
</dbReference>
<dbReference type="PANTHER" id="PTHR30185:SF18">
    <property type="entry name" value="TRANSCRIPTIONAL REGULATOR MTLR"/>
    <property type="match status" value="1"/>
</dbReference>
<dbReference type="Gene3D" id="1.10.10.10">
    <property type="entry name" value="Winged helix-like DNA-binding domain superfamily/Winged helix DNA-binding domain"/>
    <property type="match status" value="1"/>
</dbReference>
<dbReference type="InterPro" id="IPR050661">
    <property type="entry name" value="BglG_antiterminators"/>
</dbReference>
<sequence length="478" mass="56221">MYLADLMEKSEAGQFIVLSYLQQHSTSSLKAVMSETGFSKATLTKYISLINDKTVDHHAALSIQLQDETLSLSIGPDTKGRDIRRLFLDNAVKYQILDYLLYHQQFLAHQLAQELMISEATLGRHIAGLNQILSEFELSIQNGRLRGPEHQIRYFYFCLFRKVWSSQDWEKELQKSERRQEVAVLEELCGAQLSQGQRLDLALWAHITQQRLRVNACQFQNIEQKMQGYFENIFYQRLHRRTNDFFAGQHITLSQEDGEMMIFFSFLLSHRILPLHTMEYILGFGGEIASLITQLIQEMKSLDLLGDYIEDQVTYELSQLCARVFLFRGYLLQDKYKHDLELRHPYLWSEDDYRQVADTIFSKLPIFQQGTSLDKKVLWEWLQLMEYIAENDGQVIKIGMDLTDSFIVVSRMTAILRRYLEYNRFISIESYDPAKNYDLIITNNPIHQTQQIPVYYLKNDLDLEDLAQIRHMIFHKET</sequence>
<keyword evidence="1" id="KW-0805">Transcription regulation</keyword>
<dbReference type="Pfam" id="PF05043">
    <property type="entry name" value="Mga"/>
    <property type="match status" value="1"/>
</dbReference>
<dbReference type="PANTHER" id="PTHR30185">
    <property type="entry name" value="CRYPTIC BETA-GLUCOSIDE BGL OPERON ANTITERMINATOR"/>
    <property type="match status" value="1"/>
</dbReference>
<keyword evidence="2" id="KW-0804">Transcription</keyword>